<reference evidence="2" key="1">
    <citation type="submission" date="2020-08" db="EMBL/GenBank/DDBJ databases">
        <title>Genome public.</title>
        <authorList>
            <person name="Liu C."/>
            <person name="Sun Q."/>
        </authorList>
    </citation>
    <scope>NUCLEOTIDE SEQUENCE</scope>
    <source>
        <strain evidence="2">BX1005</strain>
    </source>
</reference>
<organism evidence="2 3">
    <name type="scientific">Roseburia zhanii</name>
    <dbReference type="NCBI Taxonomy" id="2763064"/>
    <lineage>
        <taxon>Bacteria</taxon>
        <taxon>Bacillati</taxon>
        <taxon>Bacillota</taxon>
        <taxon>Clostridia</taxon>
        <taxon>Lachnospirales</taxon>
        <taxon>Lachnospiraceae</taxon>
        <taxon>Roseburia</taxon>
    </lineage>
</organism>
<evidence type="ECO:0000313" key="2">
    <source>
        <dbReference type="EMBL" id="MBC5713230.1"/>
    </source>
</evidence>
<accession>A0A923RSX4</accession>
<keyword evidence="1" id="KW-0472">Membrane</keyword>
<dbReference type="EMBL" id="JACOPH010000002">
    <property type="protein sequence ID" value="MBC5713230.1"/>
    <property type="molecule type" value="Genomic_DNA"/>
</dbReference>
<gene>
    <name evidence="2" type="ORF">H8S17_03230</name>
</gene>
<sequence>MAKNKKIVRYRKPFHLNIGLIIFGIIFIYMMFYVFSYFTSTHTSVYEVIHGTIAINNSYTGLALRSETIVPSDYAGDINYYVKDASKVGANDLIYSVDTDGSISKQINSANEDASFLSKENLDKLQNSISDYSTSYQSESFYEVYTFKNDLNAELSEILSVSALNSITDSVAAAESNATFHKGNAIRDGVVVYYTDGFESVTTKDFTSAMFDESLYSKVNLKDRTTINANDAAYKLITDENWNLIIPVTEDTNRQLLDAKTVRIKFKKDNTIVRVPFSTVEKDGVTYLILNLSNSMIRFASDRYIEVEILFDEETGLKIPNSAISKKDFFTVPMEYFQKGNNSSQNGIMIRKTSKNGKTVDTFITPNIYFATEYEYYIDGEEIDDGDIVLKPNSSDTYTIHDTAKLEGIYCINKGYAVFKQIDIIYQNAEYSIIRNGTDYGVSLYDHIALDGNTIIENAIINE</sequence>
<dbReference type="AlphaFoldDB" id="A0A923RSX4"/>
<name>A0A923RSX4_9FIRM</name>
<dbReference type="RefSeq" id="WP_186866222.1">
    <property type="nucleotide sequence ID" value="NZ_JACOPH010000002.1"/>
</dbReference>
<comment type="caution">
    <text evidence="2">The sequence shown here is derived from an EMBL/GenBank/DDBJ whole genome shotgun (WGS) entry which is preliminary data.</text>
</comment>
<proteinExistence type="predicted"/>
<keyword evidence="1" id="KW-0812">Transmembrane</keyword>
<evidence type="ECO:0000256" key="1">
    <source>
        <dbReference type="SAM" id="Phobius"/>
    </source>
</evidence>
<dbReference type="Proteomes" id="UP000606720">
    <property type="component" value="Unassembled WGS sequence"/>
</dbReference>
<protein>
    <recommendedName>
        <fullName evidence="4">Membrane fusion protein</fullName>
    </recommendedName>
</protein>
<evidence type="ECO:0008006" key="4">
    <source>
        <dbReference type="Google" id="ProtNLM"/>
    </source>
</evidence>
<evidence type="ECO:0000313" key="3">
    <source>
        <dbReference type="Proteomes" id="UP000606720"/>
    </source>
</evidence>
<keyword evidence="3" id="KW-1185">Reference proteome</keyword>
<feature type="transmembrane region" description="Helical" evidence="1">
    <location>
        <begin position="20"/>
        <end position="38"/>
    </location>
</feature>
<keyword evidence="1" id="KW-1133">Transmembrane helix</keyword>